<dbReference type="Pfam" id="PF00367">
    <property type="entry name" value="PTS_EIIB"/>
    <property type="match status" value="1"/>
</dbReference>
<dbReference type="SUPFAM" id="SSF51261">
    <property type="entry name" value="Duplicated hybrid motif"/>
    <property type="match status" value="1"/>
</dbReference>
<dbReference type="PANTHER" id="PTHR30175:SF1">
    <property type="entry name" value="PTS SYSTEM ARBUTIN-, CELLOBIOSE-, AND SALICIN-SPECIFIC EIIBC COMPONENT-RELATED"/>
    <property type="match status" value="1"/>
</dbReference>
<evidence type="ECO:0000256" key="9">
    <source>
        <dbReference type="ARBA" id="ARBA00022989"/>
    </source>
</evidence>
<gene>
    <name evidence="16" type="ORF">CP373A1_09870</name>
</gene>
<evidence type="ECO:0000256" key="5">
    <source>
        <dbReference type="ARBA" id="ARBA00022679"/>
    </source>
</evidence>
<dbReference type="InterPro" id="IPR018113">
    <property type="entry name" value="PTrfase_EIIB_Cys"/>
</dbReference>
<organism evidence="16 17">
    <name type="scientific">Clostridium paraputrificum</name>
    <dbReference type="NCBI Taxonomy" id="29363"/>
    <lineage>
        <taxon>Bacteria</taxon>
        <taxon>Bacillati</taxon>
        <taxon>Bacillota</taxon>
        <taxon>Clostridia</taxon>
        <taxon>Eubacteriales</taxon>
        <taxon>Clostridiaceae</taxon>
        <taxon>Clostridium</taxon>
    </lineage>
</organism>
<keyword evidence="9 12" id="KW-1133">Transmembrane helix</keyword>
<evidence type="ECO:0000256" key="12">
    <source>
        <dbReference type="SAM" id="Phobius"/>
    </source>
</evidence>
<dbReference type="SUPFAM" id="SSF55604">
    <property type="entry name" value="Glucose permease domain IIB"/>
    <property type="match status" value="1"/>
</dbReference>
<feature type="domain" description="PTS EIIC type-1" evidence="15">
    <location>
        <begin position="120"/>
        <end position="453"/>
    </location>
</feature>
<dbReference type="Gene3D" id="3.30.1360.60">
    <property type="entry name" value="Glucose permease domain IIB"/>
    <property type="match status" value="1"/>
</dbReference>
<dbReference type="eggNOG" id="COG2190">
    <property type="taxonomic scope" value="Bacteria"/>
</dbReference>
<feature type="domain" description="PTS EIIA type-1" evidence="13">
    <location>
        <begin position="479"/>
        <end position="583"/>
    </location>
</feature>
<keyword evidence="7 12" id="KW-0812">Transmembrane</keyword>
<feature type="transmembrane region" description="Helical" evidence="12">
    <location>
        <begin position="236"/>
        <end position="261"/>
    </location>
</feature>
<dbReference type="eggNOG" id="COG1263">
    <property type="taxonomic scope" value="Bacteria"/>
</dbReference>
<accession>A0A1B8RPP4</accession>
<evidence type="ECO:0000256" key="1">
    <source>
        <dbReference type="ARBA" id="ARBA00004651"/>
    </source>
</evidence>
<dbReference type="PROSITE" id="PS51093">
    <property type="entry name" value="PTS_EIIA_TYPE_1"/>
    <property type="match status" value="1"/>
</dbReference>
<dbReference type="GO" id="GO:0005886">
    <property type="term" value="C:plasma membrane"/>
    <property type="evidence" value="ECO:0007669"/>
    <property type="project" value="UniProtKB-SubCell"/>
</dbReference>
<dbReference type="CDD" id="cd00212">
    <property type="entry name" value="PTS_IIB_glc"/>
    <property type="match status" value="1"/>
</dbReference>
<dbReference type="Pfam" id="PF00358">
    <property type="entry name" value="PTS_EIIA_1"/>
    <property type="match status" value="1"/>
</dbReference>
<dbReference type="InterPro" id="IPR050558">
    <property type="entry name" value="PTS_Sugar-Specific_Components"/>
</dbReference>
<dbReference type="AlphaFoldDB" id="A0A1B8RPP4"/>
<dbReference type="eggNOG" id="COG1264">
    <property type="taxonomic scope" value="Bacteria"/>
</dbReference>
<keyword evidence="6" id="KW-0598">Phosphotransferase system</keyword>
<keyword evidence="4" id="KW-0762">Sugar transport</keyword>
<dbReference type="EMBL" id="MAPZ01000019">
    <property type="protein sequence ID" value="OBY10802.1"/>
    <property type="molecule type" value="Genomic_DNA"/>
</dbReference>
<evidence type="ECO:0000313" key="16">
    <source>
        <dbReference type="EMBL" id="OBY10802.1"/>
    </source>
</evidence>
<evidence type="ECO:0000256" key="6">
    <source>
        <dbReference type="ARBA" id="ARBA00022683"/>
    </source>
</evidence>
<dbReference type="InterPro" id="IPR001127">
    <property type="entry name" value="PTS_EIIA_1_perm"/>
</dbReference>
<evidence type="ECO:0000256" key="11">
    <source>
        <dbReference type="PROSITE-ProRule" id="PRU00421"/>
    </source>
</evidence>
<dbReference type="GO" id="GO:0015771">
    <property type="term" value="P:trehalose transport"/>
    <property type="evidence" value="ECO:0007669"/>
    <property type="project" value="TreeGrafter"/>
</dbReference>
<dbReference type="PROSITE" id="PS51103">
    <property type="entry name" value="PTS_EIIC_TYPE_1"/>
    <property type="match status" value="1"/>
</dbReference>
<dbReference type="Gene3D" id="2.70.70.10">
    <property type="entry name" value="Glucose Permease (Domain IIA)"/>
    <property type="match status" value="1"/>
</dbReference>
<keyword evidence="5" id="KW-0808">Transferase</keyword>
<keyword evidence="2" id="KW-0813">Transport</keyword>
<keyword evidence="10 12" id="KW-0472">Membrane</keyword>
<keyword evidence="8" id="KW-0418">Kinase</keyword>
<dbReference type="InterPro" id="IPR011297">
    <property type="entry name" value="PTS_IIABC_b_glu"/>
</dbReference>
<feature type="transmembrane region" description="Helical" evidence="12">
    <location>
        <begin position="351"/>
        <end position="370"/>
    </location>
</feature>
<dbReference type="PROSITE" id="PS51098">
    <property type="entry name" value="PTS_EIIB_TYPE_1"/>
    <property type="match status" value="1"/>
</dbReference>
<dbReference type="InterPro" id="IPR036878">
    <property type="entry name" value="Glu_permease_IIB"/>
</dbReference>
<dbReference type="InterPro" id="IPR003352">
    <property type="entry name" value="PTS_EIIC"/>
</dbReference>
<reference evidence="16 17" key="1">
    <citation type="submission" date="2016-06" db="EMBL/GenBank/DDBJ databases">
        <authorList>
            <person name="Kjaerup R.B."/>
            <person name="Dalgaard T.S."/>
            <person name="Juul-Madsen H.R."/>
        </authorList>
    </citation>
    <scope>NUCLEOTIDE SEQUENCE [LARGE SCALE GENOMIC DNA]</scope>
    <source>
        <strain evidence="16 17">373-A1</strain>
    </source>
</reference>
<evidence type="ECO:0000259" key="15">
    <source>
        <dbReference type="PROSITE" id="PS51103"/>
    </source>
</evidence>
<dbReference type="PANTHER" id="PTHR30175">
    <property type="entry name" value="PHOSPHOTRANSFERASE SYSTEM TRANSPORT PROTEIN"/>
    <property type="match status" value="1"/>
</dbReference>
<evidence type="ECO:0000256" key="8">
    <source>
        <dbReference type="ARBA" id="ARBA00022777"/>
    </source>
</evidence>
<dbReference type="NCBIfam" id="TIGR00830">
    <property type="entry name" value="PTBA"/>
    <property type="match status" value="1"/>
</dbReference>
<feature type="active site" description="Phosphocysteine intermediate; for EIIB activity" evidence="11">
    <location>
        <position position="27"/>
    </location>
</feature>
<dbReference type="FunFam" id="2.70.70.10:FF:000001">
    <property type="entry name" value="PTS system glucose-specific IIA component"/>
    <property type="match status" value="1"/>
</dbReference>
<evidence type="ECO:0000259" key="13">
    <source>
        <dbReference type="PROSITE" id="PS51093"/>
    </source>
</evidence>
<feature type="transmembrane region" description="Helical" evidence="12">
    <location>
        <begin position="420"/>
        <end position="442"/>
    </location>
</feature>
<dbReference type="InterPro" id="IPR001996">
    <property type="entry name" value="PTS_IIB_1"/>
</dbReference>
<dbReference type="GO" id="GO:0009401">
    <property type="term" value="P:phosphoenolpyruvate-dependent sugar phosphotransferase system"/>
    <property type="evidence" value="ECO:0007669"/>
    <property type="project" value="UniProtKB-KW"/>
</dbReference>
<dbReference type="Proteomes" id="UP000092714">
    <property type="component" value="Unassembled WGS sequence"/>
</dbReference>
<feature type="transmembrane region" description="Helical" evidence="12">
    <location>
        <begin position="205"/>
        <end position="224"/>
    </location>
</feature>
<dbReference type="InterPro" id="IPR013013">
    <property type="entry name" value="PTS_EIIC_1"/>
</dbReference>
<feature type="transmembrane region" description="Helical" evidence="12">
    <location>
        <begin position="105"/>
        <end position="126"/>
    </location>
</feature>
<dbReference type="Pfam" id="PF02378">
    <property type="entry name" value="PTS_EIIC"/>
    <property type="match status" value="1"/>
</dbReference>
<feature type="transmembrane region" description="Helical" evidence="12">
    <location>
        <begin position="377"/>
        <end position="400"/>
    </location>
</feature>
<dbReference type="FunFam" id="3.30.1360.60:FF:000001">
    <property type="entry name" value="PTS system glucose-specific IIBC component PtsG"/>
    <property type="match status" value="1"/>
</dbReference>
<dbReference type="GO" id="GO:0008982">
    <property type="term" value="F:protein-N(PI)-phosphohistidine-sugar phosphotransferase activity"/>
    <property type="evidence" value="ECO:0007669"/>
    <property type="project" value="InterPro"/>
</dbReference>
<dbReference type="RefSeq" id="WP_065254539.1">
    <property type="nucleotide sequence ID" value="NZ_JAQLCW010000006.1"/>
</dbReference>
<evidence type="ECO:0000256" key="2">
    <source>
        <dbReference type="ARBA" id="ARBA00022448"/>
    </source>
</evidence>
<comment type="caution">
    <text evidence="16">The sequence shown here is derived from an EMBL/GenBank/DDBJ whole genome shotgun (WGS) entry which is preliminary data.</text>
</comment>
<evidence type="ECO:0000256" key="4">
    <source>
        <dbReference type="ARBA" id="ARBA00022597"/>
    </source>
</evidence>
<feature type="transmembrane region" description="Helical" evidence="12">
    <location>
        <begin position="178"/>
        <end position="199"/>
    </location>
</feature>
<feature type="domain" description="PTS EIIB type-1" evidence="14">
    <location>
        <begin position="5"/>
        <end position="87"/>
    </location>
</feature>
<dbReference type="InterPro" id="IPR011055">
    <property type="entry name" value="Dup_hybrid_motif"/>
</dbReference>
<dbReference type="GO" id="GO:0090589">
    <property type="term" value="F:protein-phosphocysteine-trehalose phosphotransferase system transporter activity"/>
    <property type="evidence" value="ECO:0007669"/>
    <property type="project" value="TreeGrafter"/>
</dbReference>
<sequence>MGKYSKLADDIIKNVGGKANIIDLKHCITRLRFNLKDESIANEDVLKNMDGVITVMKAMGQYMVVIGEHVPHVYAEVCEKIGMQAYGGKEGAGVEEKKASLFNRILSVVMGGMGPCLNMICASGIVKGLTTLLTFLGVVIPEDGVYLLLMAIGDAIFFFLPLMLGYNVAKKLKMDPYLGFLIGAIMCYPAINGVDINLFGHVFNATYTGTFLPVVFMIAAAAPLERFFKKYVPELVRNFIVPVLVLVIVVPIGFVLIGPVANLIGVGINTGINSLLKVSPIVAGTLLAGFYQVFVLFGVHGVLFMFPFMDLMQGIPSQLMAYTFFSCFAQIGVVLAIYLRTKDKKLKSIALPAFISGIFGVTEPAIYGVTLPRIKMFVISCIGAATSAIVVYLTNIMMYTYTGMGVIGLLGLLNPKGPQILPLIIAVAVPFIISFVLAYLMFKDDKIEEKSDNKGQKSTQEVVFAPAKGSISPLRESADEAFACEVLGKGILINPTEGKIVAPFNGTVRTLFPTKHAIGIVSEDGCEVLIHIGYNTVQLEGKYFNSFIEQGDVVKKGDLLVTFDIEQLKKEGYSVETPIIITNTDNYLDIIETNNNSVEAGDELLTVVH</sequence>
<dbReference type="NCBIfam" id="TIGR01995">
    <property type="entry name" value="PTS-II-ABC-beta"/>
    <property type="match status" value="1"/>
</dbReference>
<evidence type="ECO:0000256" key="7">
    <source>
        <dbReference type="ARBA" id="ARBA00022692"/>
    </source>
</evidence>
<dbReference type="PROSITE" id="PS01035">
    <property type="entry name" value="PTS_EIIB_TYPE_1_CYS"/>
    <property type="match status" value="1"/>
</dbReference>
<proteinExistence type="predicted"/>
<evidence type="ECO:0000256" key="10">
    <source>
        <dbReference type="ARBA" id="ARBA00023136"/>
    </source>
</evidence>
<evidence type="ECO:0000313" key="17">
    <source>
        <dbReference type="Proteomes" id="UP000092714"/>
    </source>
</evidence>
<comment type="subcellular location">
    <subcellularLocation>
        <location evidence="1">Cell membrane</location>
        <topology evidence="1">Multi-pass membrane protein</topology>
    </subcellularLocation>
</comment>
<feature type="transmembrane region" description="Helical" evidence="12">
    <location>
        <begin position="319"/>
        <end position="339"/>
    </location>
</feature>
<feature type="transmembrane region" description="Helical" evidence="12">
    <location>
        <begin position="146"/>
        <end position="166"/>
    </location>
</feature>
<protein>
    <submittedName>
        <fullName evidence="16">PTS beta-glucoside transporter subunit EIIBCA</fullName>
    </submittedName>
</protein>
<evidence type="ECO:0000259" key="14">
    <source>
        <dbReference type="PROSITE" id="PS51098"/>
    </source>
</evidence>
<keyword evidence="3" id="KW-1003">Cell membrane</keyword>
<feature type="transmembrane region" description="Helical" evidence="12">
    <location>
        <begin position="281"/>
        <end position="307"/>
    </location>
</feature>
<name>A0A1B8RPP4_9CLOT</name>
<dbReference type="GO" id="GO:0016301">
    <property type="term" value="F:kinase activity"/>
    <property type="evidence" value="ECO:0007669"/>
    <property type="project" value="UniProtKB-KW"/>
</dbReference>
<keyword evidence="17" id="KW-1185">Reference proteome</keyword>
<evidence type="ECO:0000256" key="3">
    <source>
        <dbReference type="ARBA" id="ARBA00022475"/>
    </source>
</evidence>
<dbReference type="OrthoDB" id="92465at2"/>